<feature type="region of interest" description="Disordered" evidence="1">
    <location>
        <begin position="1"/>
        <end position="74"/>
    </location>
</feature>
<proteinExistence type="predicted"/>
<name>A0A6A4Z0L6_APHAT</name>
<organism evidence="2 3">
    <name type="scientific">Aphanomyces astaci</name>
    <name type="common">Crayfish plague agent</name>
    <dbReference type="NCBI Taxonomy" id="112090"/>
    <lineage>
        <taxon>Eukaryota</taxon>
        <taxon>Sar</taxon>
        <taxon>Stramenopiles</taxon>
        <taxon>Oomycota</taxon>
        <taxon>Saprolegniomycetes</taxon>
        <taxon>Saprolegniales</taxon>
        <taxon>Verrucalvaceae</taxon>
        <taxon>Aphanomyces</taxon>
    </lineage>
</organism>
<dbReference type="VEuPathDB" id="FungiDB:H257_14174"/>
<comment type="caution">
    <text evidence="2">The sequence shown here is derived from an EMBL/GenBank/DDBJ whole genome shotgun (WGS) entry which is preliminary data.</text>
</comment>
<dbReference type="Proteomes" id="UP000469452">
    <property type="component" value="Unassembled WGS sequence"/>
</dbReference>
<feature type="compositionally biased region" description="Basic and acidic residues" evidence="1">
    <location>
        <begin position="39"/>
        <end position="59"/>
    </location>
</feature>
<evidence type="ECO:0000256" key="1">
    <source>
        <dbReference type="SAM" id="MobiDB-lite"/>
    </source>
</evidence>
<dbReference type="EMBL" id="VJMI01021078">
    <property type="protein sequence ID" value="KAF0702606.1"/>
    <property type="molecule type" value="Genomic_DNA"/>
</dbReference>
<sequence length="216" mass="24418">MGPNWEQTPRPPIKGVYVDESYPPSEKSETEKQAGSSPDSKEKEKEYQEEPRKQAEWRRINKANRPPMEKRSDHAKVAAMELSNLTLTAEEKAVSGDALHTKLRSKPQSPPATPRACRVRRVPNHPRAHRVRRVPNPPRARRVLNPSRPLRFFVPMITSIMSSVRSAAEPITSMSKSGCSDCDACYYPDGNSCLRGLSQEDCNYYSDTYGTKWCAN</sequence>
<accession>A0A6A4Z0L6</accession>
<evidence type="ECO:0000313" key="3">
    <source>
        <dbReference type="Proteomes" id="UP000469452"/>
    </source>
</evidence>
<evidence type="ECO:0000313" key="2">
    <source>
        <dbReference type="EMBL" id="KAF0702606.1"/>
    </source>
</evidence>
<feature type="region of interest" description="Disordered" evidence="1">
    <location>
        <begin position="96"/>
        <end position="142"/>
    </location>
</feature>
<gene>
    <name evidence="2" type="ORF">AaE_015825</name>
</gene>
<protein>
    <submittedName>
        <fullName evidence="2">Uncharacterized protein</fullName>
    </submittedName>
</protein>
<reference evidence="2 3" key="1">
    <citation type="submission" date="2019-06" db="EMBL/GenBank/DDBJ databases">
        <title>Genomics analysis of Aphanomyces spp. identifies a new class of oomycete effector associated with host adaptation.</title>
        <authorList>
            <person name="Gaulin E."/>
        </authorList>
    </citation>
    <scope>NUCLEOTIDE SEQUENCE [LARGE SCALE GENOMIC DNA]</scope>
    <source>
        <strain evidence="2 3">E</strain>
    </source>
</reference>
<feature type="compositionally biased region" description="Basic residues" evidence="1">
    <location>
        <begin position="117"/>
        <end position="133"/>
    </location>
</feature>
<dbReference type="AlphaFoldDB" id="A0A6A4Z0L6"/>